<dbReference type="PANTHER" id="PTHR33505:SF4">
    <property type="entry name" value="PROTEIN PREY, MITOCHONDRIAL"/>
    <property type="match status" value="1"/>
</dbReference>
<proteinExistence type="inferred from homology"/>
<dbReference type="InterPro" id="IPR005651">
    <property type="entry name" value="Trm112-like"/>
</dbReference>
<accession>A0AAJ1EZW8</accession>
<evidence type="ECO:0000313" key="3">
    <source>
        <dbReference type="Proteomes" id="UP001297581"/>
    </source>
</evidence>
<evidence type="ECO:0000256" key="1">
    <source>
        <dbReference type="HAMAP-Rule" id="MF_01187"/>
    </source>
</evidence>
<dbReference type="Proteomes" id="UP001297581">
    <property type="component" value="Unassembled WGS sequence"/>
</dbReference>
<dbReference type="FunFam" id="2.20.25.10:FF:000002">
    <property type="entry name" value="UPF0434 protein YcaR"/>
    <property type="match status" value="1"/>
</dbReference>
<comment type="similarity">
    <text evidence="1">Belongs to the UPF0434 family.</text>
</comment>
<dbReference type="HAMAP" id="MF_01187">
    <property type="entry name" value="UPF0434"/>
    <property type="match status" value="1"/>
</dbReference>
<dbReference type="GO" id="GO:0005829">
    <property type="term" value="C:cytosol"/>
    <property type="evidence" value="ECO:0007669"/>
    <property type="project" value="TreeGrafter"/>
</dbReference>
<evidence type="ECO:0000313" key="2">
    <source>
        <dbReference type="EMBL" id="MCH4293763.1"/>
    </source>
</evidence>
<organism evidence="2 3">
    <name type="scientific">Shewanella zhuhaiensis</name>
    <dbReference type="NCBI Taxonomy" id="2919576"/>
    <lineage>
        <taxon>Bacteria</taxon>
        <taxon>Pseudomonadati</taxon>
        <taxon>Pseudomonadota</taxon>
        <taxon>Gammaproteobacteria</taxon>
        <taxon>Alteromonadales</taxon>
        <taxon>Shewanellaceae</taxon>
        <taxon>Shewanella</taxon>
    </lineage>
</organism>
<name>A0AAJ1EZW8_9GAMM</name>
<comment type="caution">
    <text evidence="2">The sequence shown here is derived from an EMBL/GenBank/DDBJ whole genome shotgun (WGS) entry which is preliminary data.</text>
</comment>
<reference evidence="2 3" key="1">
    <citation type="submission" date="2022-02" db="EMBL/GenBank/DDBJ databases">
        <title>The genome sequence of Shewanella sp. 3B26.</title>
        <authorList>
            <person name="Du J."/>
        </authorList>
    </citation>
    <scope>NUCLEOTIDE SEQUENCE [LARGE SCALE GENOMIC DNA]</scope>
    <source>
        <strain evidence="2 3">3B26</strain>
    </source>
</reference>
<dbReference type="RefSeq" id="WP_126166457.1">
    <property type="nucleotide sequence ID" value="NZ_JAKUDL010000001.1"/>
</dbReference>
<dbReference type="Gene3D" id="2.20.25.10">
    <property type="match status" value="1"/>
</dbReference>
<protein>
    <recommendedName>
        <fullName evidence="1">UPF0434 protein MJ923_05530</fullName>
    </recommendedName>
</protein>
<dbReference type="EMBL" id="JAKUDL010000001">
    <property type="protein sequence ID" value="MCH4293763.1"/>
    <property type="molecule type" value="Genomic_DNA"/>
</dbReference>
<keyword evidence="3" id="KW-1185">Reference proteome</keyword>
<gene>
    <name evidence="2" type="ORF">MJ923_05530</name>
</gene>
<dbReference type="PANTHER" id="PTHR33505">
    <property type="entry name" value="ZGC:162634"/>
    <property type="match status" value="1"/>
</dbReference>
<dbReference type="Pfam" id="PF03966">
    <property type="entry name" value="Trm112p"/>
    <property type="match status" value="1"/>
</dbReference>
<dbReference type="SUPFAM" id="SSF158997">
    <property type="entry name" value="Trm112p-like"/>
    <property type="match status" value="1"/>
</dbReference>
<sequence>MAFDKKLLDIVACPVCKGKLEYDKAAQLLICKADRLAYPITEGIPVLLENRATPWQEHSAE</sequence>
<dbReference type="AlphaFoldDB" id="A0AAJ1EZW8"/>